<feature type="region of interest" description="Disordered" evidence="2">
    <location>
        <begin position="32"/>
        <end position="763"/>
    </location>
</feature>
<feature type="compositionally biased region" description="Gly residues" evidence="2">
    <location>
        <begin position="496"/>
        <end position="507"/>
    </location>
</feature>
<evidence type="ECO:0000256" key="1">
    <source>
        <dbReference type="SAM" id="Coils"/>
    </source>
</evidence>
<feature type="compositionally biased region" description="Polar residues" evidence="2">
    <location>
        <begin position="236"/>
        <end position="250"/>
    </location>
</feature>
<gene>
    <name evidence="4" type="ORF">BOVATA_024770</name>
</gene>
<accession>A0A2H6KDC5</accession>
<feature type="compositionally biased region" description="Polar residues" evidence="2">
    <location>
        <begin position="292"/>
        <end position="305"/>
    </location>
</feature>
<organism evidence="4 5">
    <name type="scientific">Babesia ovata</name>
    <dbReference type="NCBI Taxonomy" id="189622"/>
    <lineage>
        <taxon>Eukaryota</taxon>
        <taxon>Sar</taxon>
        <taxon>Alveolata</taxon>
        <taxon>Apicomplexa</taxon>
        <taxon>Aconoidasida</taxon>
        <taxon>Piroplasmida</taxon>
        <taxon>Babesiidae</taxon>
        <taxon>Babesia</taxon>
    </lineage>
</organism>
<feature type="coiled-coil region" evidence="1">
    <location>
        <begin position="791"/>
        <end position="818"/>
    </location>
</feature>
<comment type="caution">
    <text evidence="4">The sequence shown here is derived from an EMBL/GenBank/DDBJ whole genome shotgun (WGS) entry which is preliminary data.</text>
</comment>
<feature type="compositionally biased region" description="Low complexity" evidence="2">
    <location>
        <begin position="481"/>
        <end position="495"/>
    </location>
</feature>
<feature type="compositionally biased region" description="Polar residues" evidence="2">
    <location>
        <begin position="428"/>
        <end position="449"/>
    </location>
</feature>
<feature type="compositionally biased region" description="Polar residues" evidence="2">
    <location>
        <begin position="677"/>
        <end position="702"/>
    </location>
</feature>
<evidence type="ECO:0000256" key="2">
    <source>
        <dbReference type="SAM" id="MobiDB-lite"/>
    </source>
</evidence>
<feature type="compositionally biased region" description="Pro residues" evidence="2">
    <location>
        <begin position="40"/>
        <end position="70"/>
    </location>
</feature>
<dbReference type="Proteomes" id="UP000236319">
    <property type="component" value="Unassembled WGS sequence"/>
</dbReference>
<dbReference type="EMBL" id="BDSA01000002">
    <property type="protein sequence ID" value="GBE60984.1"/>
    <property type="molecule type" value="Genomic_DNA"/>
</dbReference>
<keyword evidence="3" id="KW-1133">Transmembrane helix</keyword>
<keyword evidence="1" id="KW-0175">Coiled coil</keyword>
<evidence type="ECO:0000256" key="3">
    <source>
        <dbReference type="SAM" id="Phobius"/>
    </source>
</evidence>
<dbReference type="GeneID" id="39874754"/>
<name>A0A2H6KDC5_9APIC</name>
<protein>
    <submittedName>
        <fullName evidence="4">Ribosome binding protein</fullName>
    </submittedName>
</protein>
<feature type="compositionally biased region" description="Gly residues" evidence="2">
    <location>
        <begin position="328"/>
        <end position="337"/>
    </location>
</feature>
<keyword evidence="5" id="KW-1185">Reference proteome</keyword>
<evidence type="ECO:0000313" key="4">
    <source>
        <dbReference type="EMBL" id="GBE60984.1"/>
    </source>
</evidence>
<dbReference type="VEuPathDB" id="PiroplasmaDB:BOVATA_024770"/>
<feature type="compositionally biased region" description="Low complexity" evidence="2">
    <location>
        <begin position="207"/>
        <end position="218"/>
    </location>
</feature>
<feature type="compositionally biased region" description="Polar residues" evidence="2">
    <location>
        <begin position="364"/>
        <end position="377"/>
    </location>
</feature>
<feature type="compositionally biased region" description="Polar residues" evidence="2">
    <location>
        <begin position="141"/>
        <end position="165"/>
    </location>
</feature>
<feature type="compositionally biased region" description="Polar residues" evidence="2">
    <location>
        <begin position="264"/>
        <end position="286"/>
    </location>
</feature>
<feature type="compositionally biased region" description="Polar residues" evidence="2">
    <location>
        <begin position="515"/>
        <end position="541"/>
    </location>
</feature>
<feature type="compositionally biased region" description="Basic and acidic residues" evidence="2">
    <location>
        <begin position="450"/>
        <end position="461"/>
    </location>
</feature>
<keyword evidence="3" id="KW-0472">Membrane</keyword>
<keyword evidence="3" id="KW-0812">Transmembrane</keyword>
<evidence type="ECO:0000313" key="5">
    <source>
        <dbReference type="Proteomes" id="UP000236319"/>
    </source>
</evidence>
<reference evidence="4 5" key="1">
    <citation type="journal article" date="2017" name="BMC Genomics">
        <title>Whole-genome assembly of Babesia ovata and comparative genomics between closely related pathogens.</title>
        <authorList>
            <person name="Yamagishi J."/>
            <person name="Asada M."/>
            <person name="Hakimi H."/>
            <person name="Tanaka T.Q."/>
            <person name="Sugimoto C."/>
            <person name="Kawazu S."/>
        </authorList>
    </citation>
    <scope>NUCLEOTIDE SEQUENCE [LARGE SCALE GENOMIC DNA]</scope>
    <source>
        <strain evidence="4 5">Miyake</strain>
    </source>
</reference>
<feature type="compositionally biased region" description="Pro residues" evidence="2">
    <location>
        <begin position="623"/>
        <end position="632"/>
    </location>
</feature>
<feature type="transmembrane region" description="Helical" evidence="3">
    <location>
        <begin position="1554"/>
        <end position="1575"/>
    </location>
</feature>
<feature type="compositionally biased region" description="Basic residues" evidence="2">
    <location>
        <begin position="107"/>
        <end position="118"/>
    </location>
</feature>
<feature type="compositionally biased region" description="Polar residues" evidence="2">
    <location>
        <begin position="467"/>
        <end position="480"/>
    </location>
</feature>
<feature type="compositionally biased region" description="Gly residues" evidence="2">
    <location>
        <begin position="80"/>
        <end position="105"/>
    </location>
</feature>
<feature type="compositionally biased region" description="Gly residues" evidence="2">
    <location>
        <begin position="123"/>
        <end position="140"/>
    </location>
</feature>
<feature type="compositionally biased region" description="Polar residues" evidence="2">
    <location>
        <begin position="557"/>
        <end position="569"/>
    </location>
</feature>
<sequence length="1627" mass="174001">MSEAWKTLSDHWDSVLEKLDKDDGGLAELKRILDGKGCHPPAPAPRPPRPARPAPRPPRPARPAPPPGSPGTPGVRTTGTRGGGGRSSVGGPVSGVRGGNIGVGGSNHRRGGPNRRGRSGAQRGRGQGPGPGRARGGQGAKGTQNTRSPGRTISTQSQPLHRQSTPKSHPKHPPPAVPSAHRAPSPPAEQLPTPARLASQPTVHDNSSASSSSPSSSSVTDAGGQDLSAQVPASGHIQQSSQTSLGSTITLPHASPVLDPSKQGGPSQDSMQLGNSDPLSSGSTYSGGVASTRHSPQSTPVSQYNKDVGMGSIGQPSHTLPSDSGAGERVGPGGAPSTGGSLTAAAKDTVSTSSKPVAAVSIDLPQTPSDPGQNSLSHGAADDDDPGSPGSSLPQAGSSHDGAPGKVGTQVDPFPDPDGKLSSGIRPSVSSNVSDTQNSNVQTPDSLSSPDHHDTAQDLKDQALSYKPTQKHPQGPQQNLTSSATTTSAVSRADSGVGGGVGGGGSAGATDGDSQVDNHSGKPSNAPQPSLQHQTPSNTATDPPSSDIPGPPGGLSVTVQSSSQVNPQGHTGDADGHNPASILHAPGQTPLGNSDDVVTRAQQRVEPQDNGSLGQPGPALPAHQPPPPPAPPITAAEPSSSQDSLHGPMKAQDLHDQHAMQPLDPNTKGDADPAEPLNQQVTSSSTVAHNARGKSTNGSPDSTGGDVHGAQPTPPHGAASPQDPSVSGSGTGSAGGQGPGQSGGHSVGQTQIPPNNVKRCDGVSMSMNGKSVCYTQPTIHKPNKSSAHYPSSDVEDKIKKAEEAYRQHQDEQRKQQEAYDQYYRKLHGEIGIDTKPLNQHRSRPPYAYIDQLRSRMVSDLQGESAIHGIPIHDLPHKKDKLVPIGSNSFDGRPTIDPDVHALMQYKPTTDIDIVTAPQKDDTLLPLDALTMDADDVSITEEIIDPIKAYEEPDEYYVKYLSAPSPGRIDSLVGGPVHPAPLDIPDENSRHIDFDGVAIPRNQRDKLYLQTQIPTIQYTPWKPDYVTRPASDSPKAENIIQADPIYQGRKISQPKLQTVGVRMPPPLTPVEIEAPPGVMINEPICPANYPSTTTEKIPPTDASNPPPRTVRDMLCWLGDLPNATGYDDLVTHIESLFEGSTWIEAFPEPFAVGNITAALSQTCGHASSLLAAMEGPKPAAPNKFHYQRYGVPLMHYSDDPYTLLCQLLSYVYASYHQLSFLRTQCSRDTHSGGWRDCKFGRDVKFSKSWQCRKDPVDPMQGQDHGCDASPLQGFITDQSDLPTYWYQRGDMCRRSRVRMGFRPDHLREESKHGFYIYNILTGVCYNNGDPLDKLCKYLVCLTRRTPRTTGELVSFFHHFGNGLHYAFSGSLSKLGSALSSQHEYCPDWDRLKDADLRAVQSIRGSAPPKSIHNHDKDHPKTLSTLFGCGITNFNCRQHLLPITYRAYALYSASFVHHYLSWAVHLADRLWESLLRLQYDLEELHRHDNKPKPLHQCDRAMPLLYRHGITPPDGTLQSSLTCSELITKLEEVVAGQPIADLMTAMDTFLYRVRLPFLYTVLALWLTATLYIAHSLLYRLDVLRIRSHLLTAKASHLIDVKALLAGSRRMLSLYKDVDYFDEDPVGWIVL</sequence>
<dbReference type="RefSeq" id="XP_028867227.1">
    <property type="nucleotide sequence ID" value="XM_029011394.1"/>
</dbReference>
<proteinExistence type="predicted"/>
<feature type="compositionally biased region" description="Gly residues" evidence="2">
    <location>
        <begin position="729"/>
        <end position="746"/>
    </location>
</feature>